<dbReference type="InterPro" id="IPR040170">
    <property type="entry name" value="Cytosol_ACT"/>
</dbReference>
<dbReference type="SUPFAM" id="SSF54637">
    <property type="entry name" value="Thioesterase/thiol ester dehydrase-isomerase"/>
    <property type="match status" value="1"/>
</dbReference>
<dbReference type="RefSeq" id="WP_063234838.1">
    <property type="nucleotide sequence ID" value="NZ_BCVO01000017.1"/>
</dbReference>
<dbReference type="AlphaFoldDB" id="A0A223EFG4"/>
<dbReference type="GO" id="GO:0009062">
    <property type="term" value="P:fatty acid catabolic process"/>
    <property type="evidence" value="ECO:0007669"/>
    <property type="project" value="TreeGrafter"/>
</dbReference>
<evidence type="ECO:0000259" key="4">
    <source>
        <dbReference type="PROSITE" id="PS51770"/>
    </source>
</evidence>
<dbReference type="GO" id="GO:0006637">
    <property type="term" value="P:acyl-CoA metabolic process"/>
    <property type="evidence" value="ECO:0007669"/>
    <property type="project" value="TreeGrafter"/>
</dbReference>
<evidence type="ECO:0000256" key="2">
    <source>
        <dbReference type="ARBA" id="ARBA00022801"/>
    </source>
</evidence>
<dbReference type="PANTHER" id="PTHR11049">
    <property type="entry name" value="ACYL COENZYME A THIOESTER HYDROLASE"/>
    <property type="match status" value="1"/>
</dbReference>
<dbReference type="Proteomes" id="UP000214618">
    <property type="component" value="Chromosome"/>
</dbReference>
<dbReference type="OrthoDB" id="9791628at2"/>
<evidence type="ECO:0000256" key="3">
    <source>
        <dbReference type="PROSITE-ProRule" id="PRU01106"/>
    </source>
</evidence>
<dbReference type="GO" id="GO:0005829">
    <property type="term" value="C:cytosol"/>
    <property type="evidence" value="ECO:0007669"/>
    <property type="project" value="TreeGrafter"/>
</dbReference>
<evidence type="ECO:0000313" key="5">
    <source>
        <dbReference type="EMBL" id="ASS93998.1"/>
    </source>
</evidence>
<dbReference type="PROSITE" id="PS51770">
    <property type="entry name" value="HOTDOG_ACOT"/>
    <property type="match status" value="1"/>
</dbReference>
<gene>
    <name evidence="5" type="ORF">BS1321_08585</name>
</gene>
<dbReference type="Pfam" id="PF03061">
    <property type="entry name" value="4HBT"/>
    <property type="match status" value="1"/>
</dbReference>
<dbReference type="PANTHER" id="PTHR11049:SF24">
    <property type="entry name" value="CYTOSOLIC ACYL COENZYME A THIOESTER HYDROLASE"/>
    <property type="match status" value="1"/>
</dbReference>
<name>A0A223EFG4_9BACI</name>
<accession>A0A223EFG4</accession>
<reference evidence="5 6" key="1">
    <citation type="submission" date="2016-10" db="EMBL/GenBank/DDBJ databases">
        <title>The whole genome sequencing and assembly of Bacillus simplex DSM 1321 strain.</title>
        <authorList>
            <person name="Park M.-K."/>
            <person name="Lee Y.-J."/>
            <person name="Yi H."/>
            <person name="Bahn Y.-S."/>
            <person name="Kim J.F."/>
            <person name="Lee D.-W."/>
        </authorList>
    </citation>
    <scope>NUCLEOTIDE SEQUENCE [LARGE SCALE GENOMIC DNA]</scope>
    <source>
        <strain evidence="5 6">DSM 1321</strain>
    </source>
</reference>
<evidence type="ECO:0000256" key="1">
    <source>
        <dbReference type="ARBA" id="ARBA00010458"/>
    </source>
</evidence>
<proteinExistence type="inferred from homology"/>
<dbReference type="InterPro" id="IPR033120">
    <property type="entry name" value="HOTDOG_ACOT"/>
</dbReference>
<dbReference type="CDD" id="cd03442">
    <property type="entry name" value="BFIT_BACH"/>
    <property type="match status" value="1"/>
</dbReference>
<protein>
    <submittedName>
        <fullName evidence="5">Acyl-CoA thioesterase</fullName>
    </submittedName>
</protein>
<feature type="domain" description="HotDog ACOT-type" evidence="4">
    <location>
        <begin position="11"/>
        <end position="123"/>
    </location>
</feature>
<dbReference type="Gene3D" id="3.10.129.10">
    <property type="entry name" value="Hotdog Thioesterase"/>
    <property type="match status" value="1"/>
</dbReference>
<dbReference type="InterPro" id="IPR006683">
    <property type="entry name" value="Thioestr_dom"/>
</dbReference>
<evidence type="ECO:0000313" key="6">
    <source>
        <dbReference type="Proteomes" id="UP000214618"/>
    </source>
</evidence>
<dbReference type="EMBL" id="CP017704">
    <property type="protein sequence ID" value="ASS93998.1"/>
    <property type="molecule type" value="Genomic_DNA"/>
</dbReference>
<keyword evidence="2 3" id="KW-0378">Hydrolase</keyword>
<organism evidence="5 6">
    <name type="scientific">Peribacillus simplex NBRC 15720 = DSM 1321</name>
    <dbReference type="NCBI Taxonomy" id="1349754"/>
    <lineage>
        <taxon>Bacteria</taxon>
        <taxon>Bacillati</taxon>
        <taxon>Bacillota</taxon>
        <taxon>Bacilli</taxon>
        <taxon>Bacillales</taxon>
        <taxon>Bacillaceae</taxon>
        <taxon>Peribacillus</taxon>
    </lineage>
</organism>
<dbReference type="GeneID" id="56472788"/>
<dbReference type="InterPro" id="IPR029069">
    <property type="entry name" value="HotDog_dom_sf"/>
</dbReference>
<comment type="similarity">
    <text evidence="1">Belongs to the acyl coenzyme A hydrolase family.</text>
</comment>
<dbReference type="GO" id="GO:0052816">
    <property type="term" value="F:long-chain fatty acyl-CoA hydrolase activity"/>
    <property type="evidence" value="ECO:0007669"/>
    <property type="project" value="TreeGrafter"/>
</dbReference>
<sequence>MIEKNVAHPTQQSLSFLTDLVFPPDTNHHNTIFGGKVMAYVDKIACISAMRHCRKPFVTASSDSFDFLAPIKTGDAINLEAYVTCAHRTSMEVFVKVERENLLTGEKQLTARAFLTMLAIDEDGKPTNVPQVIPETEEEKQQYIQAQARYIERKKKRN</sequence>